<name>A0A1T4LEM4_9FIRM</name>
<dbReference type="Proteomes" id="UP000243297">
    <property type="component" value="Unassembled WGS sequence"/>
</dbReference>
<accession>A0A1T4LEM4</accession>
<reference evidence="2" key="1">
    <citation type="submission" date="2017-02" db="EMBL/GenBank/DDBJ databases">
        <authorList>
            <person name="Varghese N."/>
            <person name="Submissions S."/>
        </authorList>
    </citation>
    <scope>NUCLEOTIDE SEQUENCE [LARGE SCALE GENOMIC DNA]</scope>
    <source>
        <strain evidence="2">ATCC 25662</strain>
    </source>
</reference>
<keyword evidence="2" id="KW-1185">Reference proteome</keyword>
<evidence type="ECO:0000313" key="2">
    <source>
        <dbReference type="Proteomes" id="UP000243297"/>
    </source>
</evidence>
<organism evidence="1 2">
    <name type="scientific">Anaerorhabdus furcosa</name>
    <dbReference type="NCBI Taxonomy" id="118967"/>
    <lineage>
        <taxon>Bacteria</taxon>
        <taxon>Bacillati</taxon>
        <taxon>Bacillota</taxon>
        <taxon>Erysipelotrichia</taxon>
        <taxon>Erysipelotrichales</taxon>
        <taxon>Erysipelotrichaceae</taxon>
        <taxon>Anaerorhabdus</taxon>
    </lineage>
</organism>
<proteinExistence type="predicted"/>
<dbReference type="PROSITE" id="PS51257">
    <property type="entry name" value="PROKAR_LIPOPROTEIN"/>
    <property type="match status" value="1"/>
</dbReference>
<dbReference type="EMBL" id="FUWY01000002">
    <property type="protein sequence ID" value="SJZ53066.1"/>
    <property type="molecule type" value="Genomic_DNA"/>
</dbReference>
<evidence type="ECO:0008006" key="3">
    <source>
        <dbReference type="Google" id="ProtNLM"/>
    </source>
</evidence>
<sequence length="213" mass="24635">MKKLVILLLIISISGCAKKEFKFETLNQPIEIEYLTEADNTGQKYVIETNGEIEEFSGIDTYPLGLQTAEYKVEFEGNEKIIPVEFKVVLSESLDDYKDVLPSGRYYKRLDENGVPVYLRVDLNQEKLELLTYPFSKYDFAEDYDTTLVKESATRSTYGQMGEGDLAVYYITEEAIYWVQGNSSNYATIENEIEDGDYSNIIMKYDFEYMLNK</sequence>
<protein>
    <recommendedName>
        <fullName evidence="3">Lipoprotein</fullName>
    </recommendedName>
</protein>
<evidence type="ECO:0000313" key="1">
    <source>
        <dbReference type="EMBL" id="SJZ53066.1"/>
    </source>
</evidence>
<dbReference type="STRING" id="118967.SAMN02745191_0850"/>
<dbReference type="AlphaFoldDB" id="A0A1T4LEM4"/>
<gene>
    <name evidence="1" type="ORF">SAMN02745191_0850</name>
</gene>
<dbReference type="RefSeq" id="WP_078711281.1">
    <property type="nucleotide sequence ID" value="NZ_FUWY01000002.1"/>
</dbReference>